<evidence type="ECO:0000256" key="2">
    <source>
        <dbReference type="SAM" id="Phobius"/>
    </source>
</evidence>
<sequence length="316" mass="31793">MSVPDNSRPKAPPSLLADAPDKQAGAPASGTPNGSRILANLEGRVVPPIPPAGKTQRFPKAAGFVALLVIGAGAFGAWHWMSRTPSNASGVAATAASAVTVTAASAAGASHAVVAGAQKSAPDEASASHAATIVADDDAANTKAGVANDSDRLSRALADGSASGAPAAPVAAPVAPQAKAAQAIQTPDRSTAKHKHDSADTKQEKHDKASAHKSESKAALAQSKNAHANGKRDDSDVDLLAVLVARTKPADAKQGGTHGSKTSAKATDGSASLAQQVKACSERGFFEDQLCRWRVCDGHWGNDPACPQAAKSSNEH</sequence>
<dbReference type="EMBL" id="PQGA01000043">
    <property type="protein sequence ID" value="POR45106.1"/>
    <property type="molecule type" value="Genomic_DNA"/>
</dbReference>
<keyword evidence="2" id="KW-0812">Transmembrane</keyword>
<reference evidence="3 4" key="1">
    <citation type="submission" date="2018-01" db="EMBL/GenBank/DDBJ databases">
        <title>Genomic Encyclopedia of Type Strains, Phase III (KMG-III): the genomes of soil and plant-associated and newly described type strains.</title>
        <authorList>
            <person name="Whitman W."/>
        </authorList>
    </citation>
    <scope>NUCLEOTIDE SEQUENCE [LARGE SCALE GENOMIC DNA]</scope>
    <source>
        <strain evidence="3 4">JCM 18070</strain>
    </source>
</reference>
<comment type="caution">
    <text evidence="3">The sequence shown here is derived from an EMBL/GenBank/DDBJ whole genome shotgun (WGS) entry which is preliminary data.</text>
</comment>
<accession>A0A2S4LRL6</accession>
<keyword evidence="4" id="KW-1185">Reference proteome</keyword>
<feature type="transmembrane region" description="Helical" evidence="2">
    <location>
        <begin position="61"/>
        <end position="81"/>
    </location>
</feature>
<gene>
    <name evidence="3" type="ORF">B0G62_1431</name>
</gene>
<evidence type="ECO:0000313" key="4">
    <source>
        <dbReference type="Proteomes" id="UP000237381"/>
    </source>
</evidence>
<feature type="compositionally biased region" description="Basic and acidic residues" evidence="1">
    <location>
        <begin position="197"/>
        <end position="216"/>
    </location>
</feature>
<feature type="compositionally biased region" description="Low complexity" evidence="1">
    <location>
        <begin position="157"/>
        <end position="183"/>
    </location>
</feature>
<evidence type="ECO:0000256" key="1">
    <source>
        <dbReference type="SAM" id="MobiDB-lite"/>
    </source>
</evidence>
<dbReference type="RefSeq" id="WP_103707951.1">
    <property type="nucleotide sequence ID" value="NZ_PQGA01000043.1"/>
</dbReference>
<dbReference type="Proteomes" id="UP000237381">
    <property type="component" value="Unassembled WGS sequence"/>
</dbReference>
<name>A0A2S4LRL6_9BURK</name>
<keyword evidence="2" id="KW-1133">Transmembrane helix</keyword>
<dbReference type="OrthoDB" id="8724867at2"/>
<feature type="region of interest" description="Disordered" evidence="1">
    <location>
        <begin position="1"/>
        <end position="38"/>
    </location>
</feature>
<proteinExistence type="predicted"/>
<organism evidence="3 4">
    <name type="scientific">Paraburkholderia eburnea</name>
    <dbReference type="NCBI Taxonomy" id="1189126"/>
    <lineage>
        <taxon>Bacteria</taxon>
        <taxon>Pseudomonadati</taxon>
        <taxon>Pseudomonadota</taxon>
        <taxon>Betaproteobacteria</taxon>
        <taxon>Burkholderiales</taxon>
        <taxon>Burkholderiaceae</taxon>
        <taxon>Paraburkholderia</taxon>
    </lineage>
</organism>
<keyword evidence="2" id="KW-0472">Membrane</keyword>
<feature type="region of interest" description="Disordered" evidence="1">
    <location>
        <begin position="157"/>
        <end position="233"/>
    </location>
</feature>
<protein>
    <submittedName>
        <fullName evidence="3">Uncharacterized protein</fullName>
    </submittedName>
</protein>
<dbReference type="AlphaFoldDB" id="A0A2S4LRL6"/>
<evidence type="ECO:0000313" key="3">
    <source>
        <dbReference type="EMBL" id="POR45106.1"/>
    </source>
</evidence>